<evidence type="ECO:0000256" key="2">
    <source>
        <dbReference type="ARBA" id="ARBA00022771"/>
    </source>
</evidence>
<protein>
    <recommendedName>
        <fullName evidence="4">CW-type domain-containing protein</fullName>
    </recommendedName>
</protein>
<dbReference type="Pfam" id="PF07496">
    <property type="entry name" value="zf-CW"/>
    <property type="match status" value="1"/>
</dbReference>
<dbReference type="EMBL" id="CDSF01000144">
    <property type="protein sequence ID" value="CEP03172.1"/>
    <property type="molecule type" value="Genomic_DNA"/>
</dbReference>
<gene>
    <name evidence="5" type="ORF">PBRA_002932</name>
</gene>
<dbReference type="Proteomes" id="UP000039324">
    <property type="component" value="Unassembled WGS sequence"/>
</dbReference>
<dbReference type="GO" id="GO:0008270">
    <property type="term" value="F:zinc ion binding"/>
    <property type="evidence" value="ECO:0007669"/>
    <property type="project" value="UniProtKB-KW"/>
</dbReference>
<dbReference type="Gene3D" id="3.30.40.100">
    <property type="match status" value="1"/>
</dbReference>
<keyword evidence="3" id="KW-0862">Zinc</keyword>
<feature type="domain" description="CW-type" evidence="4">
    <location>
        <begin position="99"/>
        <end position="152"/>
    </location>
</feature>
<evidence type="ECO:0000259" key="4">
    <source>
        <dbReference type="PROSITE" id="PS51050"/>
    </source>
</evidence>
<evidence type="ECO:0000313" key="5">
    <source>
        <dbReference type="EMBL" id="CEP03172.1"/>
    </source>
</evidence>
<organism evidence="5 6">
    <name type="scientific">Plasmodiophora brassicae</name>
    <name type="common">Clubroot disease agent</name>
    <dbReference type="NCBI Taxonomy" id="37360"/>
    <lineage>
        <taxon>Eukaryota</taxon>
        <taxon>Sar</taxon>
        <taxon>Rhizaria</taxon>
        <taxon>Endomyxa</taxon>
        <taxon>Phytomyxea</taxon>
        <taxon>Plasmodiophorida</taxon>
        <taxon>Plasmodiophoridae</taxon>
        <taxon>Plasmodiophora</taxon>
    </lineage>
</organism>
<evidence type="ECO:0000256" key="1">
    <source>
        <dbReference type="ARBA" id="ARBA00022723"/>
    </source>
</evidence>
<keyword evidence="1" id="KW-0479">Metal-binding</keyword>
<dbReference type="AlphaFoldDB" id="A0A0G4J6P4"/>
<reference evidence="5 6" key="1">
    <citation type="submission" date="2015-02" db="EMBL/GenBank/DDBJ databases">
        <authorList>
            <person name="Chooi Y.-H."/>
        </authorList>
    </citation>
    <scope>NUCLEOTIDE SEQUENCE [LARGE SCALE GENOMIC DNA]</scope>
    <source>
        <strain evidence="5">E3</strain>
    </source>
</reference>
<keyword evidence="6" id="KW-1185">Reference proteome</keyword>
<name>A0A0G4J6P4_PLABS</name>
<evidence type="ECO:0000256" key="3">
    <source>
        <dbReference type="ARBA" id="ARBA00022833"/>
    </source>
</evidence>
<proteinExistence type="predicted"/>
<accession>A0A0G4J6P4</accession>
<sequence length="203" mass="23405">MTFRRQRSRPSELATGIVIRLRRLGRHGGWSIRPSVPRQFNADPEGSIAVPPFSYTDLSCLCKAAESDKDTENVTDAVYRARHRPLELEEREEKRLMVPEAYERWAVCDAPECRKWRRIPSDVQIQQQDKFYCGGHDTPHPECCDIPDDWLVECLGKTLTHRCESIGVSTVEALLDHPRLIKRLNDIGIIYEPKTMALRTYNA</sequence>
<keyword evidence="2" id="KW-0863">Zinc-finger</keyword>
<dbReference type="PROSITE" id="PS51050">
    <property type="entry name" value="ZF_CW"/>
    <property type="match status" value="1"/>
</dbReference>
<evidence type="ECO:0000313" key="6">
    <source>
        <dbReference type="Proteomes" id="UP000039324"/>
    </source>
</evidence>
<dbReference type="InterPro" id="IPR011124">
    <property type="entry name" value="Znf_CW"/>
</dbReference>
<dbReference type="Gene3D" id="6.10.250.3170">
    <property type="match status" value="1"/>
</dbReference>